<gene>
    <name evidence="2" type="ORF">KP014_12500</name>
    <name evidence="3" type="ORF">SAMN04487895_105309</name>
</gene>
<dbReference type="Proteomes" id="UP000198809">
    <property type="component" value="Unassembled WGS sequence"/>
</dbReference>
<dbReference type="RefSeq" id="WP_090834109.1">
    <property type="nucleotide sequence ID" value="NZ_CP076607.1"/>
</dbReference>
<dbReference type="InterPro" id="IPR015943">
    <property type="entry name" value="WD40/YVTN_repeat-like_dom_sf"/>
</dbReference>
<reference evidence="3 4" key="1">
    <citation type="submission" date="2016-10" db="EMBL/GenBank/DDBJ databases">
        <authorList>
            <person name="de Groot N.N."/>
        </authorList>
    </citation>
    <scope>NUCLEOTIDE SEQUENCE [LARGE SCALE GENOMIC DNA]</scope>
    <source>
        <strain evidence="3 4">CGMCC 1.10238</strain>
    </source>
</reference>
<proteinExistence type="predicted"/>
<feature type="signal peptide" evidence="1">
    <location>
        <begin position="1"/>
        <end position="18"/>
    </location>
</feature>
<keyword evidence="1" id="KW-0732">Signal</keyword>
<evidence type="ECO:0000313" key="4">
    <source>
        <dbReference type="Proteomes" id="UP000198809"/>
    </source>
</evidence>
<protein>
    <submittedName>
        <fullName evidence="2">PQQ-binding-like beta-propeller repeat protein</fullName>
    </submittedName>
    <submittedName>
        <fullName evidence="3">PQQ-like domain-containing protein</fullName>
    </submittedName>
</protein>
<reference evidence="2 5" key="2">
    <citation type="submission" date="2021-06" db="EMBL/GenBank/DDBJ databases">
        <title>Whole genome sequence of Paenibacillus sophorae DSM23020 for comparative genomics.</title>
        <authorList>
            <person name="Kim M.-J."/>
            <person name="Lee G."/>
            <person name="Shin J.-H."/>
        </authorList>
    </citation>
    <scope>NUCLEOTIDE SEQUENCE [LARGE SCALE GENOMIC DNA]</scope>
    <source>
        <strain evidence="2 5">DSM 23020</strain>
    </source>
</reference>
<evidence type="ECO:0000313" key="5">
    <source>
        <dbReference type="Proteomes" id="UP000683429"/>
    </source>
</evidence>
<sequence>MRRSVISLIIATLLFANAAELTMAESYKSLPQPVWSQKPNADYIPARKDIFFVPGRDTLYIHIGEERASETKVWSPDTLRAVDPVTGKIKWVFSFAKPGYGWPSTEDPFVYAPDGTVYAYFSSEHLLYSVSPEGKEKWSKKLSSDILYNGKLHLLSDGTLIIAAEKSTKIGSESVQFIGFDKNGKQRFNKVIAGKLRTVTKTQLVVEVPTKEKESQKVEVFSSSLRRAFQYTFPKGAYVNFYTTFALSDGTIIFSVTPKPKTTKLIALSPSGKVIWGRSIEQLGFAFQAGSGYMVFNYKSKKLSYFNQKGLVSERILSDFTMLEGDSLPSAYITADGKLFVDLLNQQYVLDPETLSTINEFKLGVEGYILDYRNNSVVVYYWEENRISKHVLK</sequence>
<evidence type="ECO:0000313" key="2">
    <source>
        <dbReference type="EMBL" id="QWU17873.1"/>
    </source>
</evidence>
<dbReference type="EMBL" id="FODH01000005">
    <property type="protein sequence ID" value="SEO18534.1"/>
    <property type="molecule type" value="Genomic_DNA"/>
</dbReference>
<evidence type="ECO:0000313" key="3">
    <source>
        <dbReference type="EMBL" id="SEO18534.1"/>
    </source>
</evidence>
<dbReference type="OrthoDB" id="2654242at2"/>
<dbReference type="InterPro" id="IPR011047">
    <property type="entry name" value="Quinoprotein_ADH-like_sf"/>
</dbReference>
<accession>A0A1H8MMM4</accession>
<dbReference type="Proteomes" id="UP000683429">
    <property type="component" value="Chromosome"/>
</dbReference>
<organism evidence="3 4">
    <name type="scientific">Paenibacillus sophorae</name>
    <dbReference type="NCBI Taxonomy" id="1333845"/>
    <lineage>
        <taxon>Bacteria</taxon>
        <taxon>Bacillati</taxon>
        <taxon>Bacillota</taxon>
        <taxon>Bacilli</taxon>
        <taxon>Bacillales</taxon>
        <taxon>Paenibacillaceae</taxon>
        <taxon>Paenibacillus</taxon>
    </lineage>
</organism>
<dbReference type="Gene3D" id="2.130.10.10">
    <property type="entry name" value="YVTN repeat-like/Quinoprotein amine dehydrogenase"/>
    <property type="match status" value="1"/>
</dbReference>
<keyword evidence="5" id="KW-1185">Reference proteome</keyword>
<evidence type="ECO:0000256" key="1">
    <source>
        <dbReference type="SAM" id="SignalP"/>
    </source>
</evidence>
<dbReference type="EMBL" id="CP076607">
    <property type="protein sequence ID" value="QWU17873.1"/>
    <property type="molecule type" value="Genomic_DNA"/>
</dbReference>
<name>A0A1H8MMM4_9BACL</name>
<dbReference type="AlphaFoldDB" id="A0A1H8MMM4"/>
<feature type="chain" id="PRO_5011434562" evidence="1">
    <location>
        <begin position="19"/>
        <end position="393"/>
    </location>
</feature>
<dbReference type="SUPFAM" id="SSF50998">
    <property type="entry name" value="Quinoprotein alcohol dehydrogenase-like"/>
    <property type="match status" value="1"/>
</dbReference>